<dbReference type="EMBL" id="SMSI01000001">
    <property type="protein sequence ID" value="TDH37875.1"/>
    <property type="molecule type" value="Genomic_DNA"/>
</dbReference>
<feature type="transmembrane region" description="Helical" evidence="1">
    <location>
        <begin position="165"/>
        <end position="181"/>
    </location>
</feature>
<dbReference type="PANTHER" id="PTHR23028:SF53">
    <property type="entry name" value="ACYL_TRANSF_3 DOMAIN-CONTAINING PROTEIN"/>
    <property type="match status" value="1"/>
</dbReference>
<reference evidence="3 4" key="1">
    <citation type="journal article" date="2013" name="Int. J. Syst. Evol. Microbiol.">
        <title>Hoeflea suaedae sp. nov., an endophytic bacterium isolated from the root of the halophyte Suaeda maritima.</title>
        <authorList>
            <person name="Chung E.J."/>
            <person name="Park J.A."/>
            <person name="Pramanik P."/>
            <person name="Bibi F."/>
            <person name="Jeon C.O."/>
            <person name="Chung Y.R."/>
        </authorList>
    </citation>
    <scope>NUCLEOTIDE SEQUENCE [LARGE SCALE GENOMIC DNA]</scope>
    <source>
        <strain evidence="3 4">YC6898</strain>
    </source>
</reference>
<feature type="transmembrane region" description="Helical" evidence="1">
    <location>
        <begin position="138"/>
        <end position="158"/>
    </location>
</feature>
<feature type="transmembrane region" description="Helical" evidence="1">
    <location>
        <begin position="279"/>
        <end position="305"/>
    </location>
</feature>
<dbReference type="OrthoDB" id="9796461at2"/>
<feature type="transmembrane region" description="Helical" evidence="1">
    <location>
        <begin position="225"/>
        <end position="242"/>
    </location>
</feature>
<dbReference type="Pfam" id="PF01757">
    <property type="entry name" value="Acyl_transf_3"/>
    <property type="match status" value="1"/>
</dbReference>
<evidence type="ECO:0000259" key="2">
    <source>
        <dbReference type="Pfam" id="PF01757"/>
    </source>
</evidence>
<feature type="transmembrane region" description="Helical" evidence="1">
    <location>
        <begin position="317"/>
        <end position="339"/>
    </location>
</feature>
<accession>A0A4V3A790</accession>
<feature type="domain" description="Acyltransferase 3" evidence="2">
    <location>
        <begin position="11"/>
        <end position="335"/>
    </location>
</feature>
<feature type="transmembrane region" description="Helical" evidence="1">
    <location>
        <begin position="37"/>
        <end position="60"/>
    </location>
</feature>
<dbReference type="Proteomes" id="UP000295131">
    <property type="component" value="Unassembled WGS sequence"/>
</dbReference>
<dbReference type="GO" id="GO:0016020">
    <property type="term" value="C:membrane"/>
    <property type="evidence" value="ECO:0007669"/>
    <property type="project" value="TreeGrafter"/>
</dbReference>
<keyword evidence="4" id="KW-1185">Reference proteome</keyword>
<feature type="transmembrane region" description="Helical" evidence="1">
    <location>
        <begin position="248"/>
        <end position="267"/>
    </location>
</feature>
<dbReference type="PANTHER" id="PTHR23028">
    <property type="entry name" value="ACETYLTRANSFERASE"/>
    <property type="match status" value="1"/>
</dbReference>
<gene>
    <name evidence="3" type="ORF">E2A64_01680</name>
</gene>
<sequence>MKTNYRIFGAWRLLAAMLVMAYHFSHYAVNAEVVTAWFAHMLPLLDMFFIMSGFLIFEHYRDMDLSGRGSLRFLGKRLARLYPLHIITLSIFVAFAVLVHLGVFHSEGAHTRYDLSALPANLLLVQAWGFTDELTFNYVSWSLSGEWFAYLLFPALLLVFRRAGLAGLLAVLLAAIIGLEWSDRNAQITEDFWYVTRAWGAYRVGADFVMGAILCAIVHRFRAPAGSQPIAWGTLVLVFWAMFADADIYLTLGLFAVAITFAAFADRTGTDRTRWLEPLMPFAAVSFGIYMWHPVVELFAYSLIWKRLLGGGDIVAFWLYIPLPMMAAVVVSLVSARYLERPMGKRIDRLFDALLAPRKAAAPGL</sequence>
<evidence type="ECO:0000256" key="1">
    <source>
        <dbReference type="SAM" id="Phobius"/>
    </source>
</evidence>
<feature type="transmembrane region" description="Helical" evidence="1">
    <location>
        <begin position="201"/>
        <end position="218"/>
    </location>
</feature>
<dbReference type="RefSeq" id="WP_133282712.1">
    <property type="nucleotide sequence ID" value="NZ_SMSI01000001.1"/>
</dbReference>
<dbReference type="InterPro" id="IPR050879">
    <property type="entry name" value="Acyltransferase_3"/>
</dbReference>
<keyword evidence="1" id="KW-0472">Membrane</keyword>
<feature type="transmembrane region" description="Helical" evidence="1">
    <location>
        <begin position="81"/>
        <end position="103"/>
    </location>
</feature>
<keyword evidence="1" id="KW-0812">Transmembrane</keyword>
<dbReference type="GO" id="GO:0016747">
    <property type="term" value="F:acyltransferase activity, transferring groups other than amino-acyl groups"/>
    <property type="evidence" value="ECO:0007669"/>
    <property type="project" value="InterPro"/>
</dbReference>
<proteinExistence type="predicted"/>
<dbReference type="AlphaFoldDB" id="A0A4V3A790"/>
<name>A0A4V3A790_9HYPH</name>
<protein>
    <submittedName>
        <fullName evidence="3">Acyltransferase</fullName>
    </submittedName>
</protein>
<keyword evidence="3" id="KW-0012">Acyltransferase</keyword>
<comment type="caution">
    <text evidence="3">The sequence shown here is derived from an EMBL/GenBank/DDBJ whole genome shotgun (WGS) entry which is preliminary data.</text>
</comment>
<organism evidence="3 4">
    <name type="scientific">Pseudohoeflea suaedae</name>
    <dbReference type="NCBI Taxonomy" id="877384"/>
    <lineage>
        <taxon>Bacteria</taxon>
        <taxon>Pseudomonadati</taxon>
        <taxon>Pseudomonadota</taxon>
        <taxon>Alphaproteobacteria</taxon>
        <taxon>Hyphomicrobiales</taxon>
        <taxon>Rhizobiaceae</taxon>
        <taxon>Pseudohoeflea</taxon>
    </lineage>
</organism>
<keyword evidence="1" id="KW-1133">Transmembrane helix</keyword>
<feature type="transmembrane region" description="Helical" evidence="1">
    <location>
        <begin position="7"/>
        <end position="25"/>
    </location>
</feature>
<evidence type="ECO:0000313" key="3">
    <source>
        <dbReference type="EMBL" id="TDH37875.1"/>
    </source>
</evidence>
<dbReference type="GO" id="GO:0009103">
    <property type="term" value="P:lipopolysaccharide biosynthetic process"/>
    <property type="evidence" value="ECO:0007669"/>
    <property type="project" value="TreeGrafter"/>
</dbReference>
<keyword evidence="3" id="KW-0808">Transferase</keyword>
<dbReference type="InterPro" id="IPR002656">
    <property type="entry name" value="Acyl_transf_3_dom"/>
</dbReference>
<evidence type="ECO:0000313" key="4">
    <source>
        <dbReference type="Proteomes" id="UP000295131"/>
    </source>
</evidence>